<dbReference type="AlphaFoldDB" id="A0A161TTP1"/>
<reference evidence="2 3" key="1">
    <citation type="submission" date="2015-09" db="EMBL/GenBank/DDBJ databases">
        <title>Bacillus cereus food isolates.</title>
        <authorList>
            <person name="Boekhorst J."/>
        </authorList>
    </citation>
    <scope>NUCLEOTIDE SEQUENCE [LARGE SCALE GENOMIC DNA]</scope>
    <source>
        <strain evidence="2 3">B4088</strain>
    </source>
</reference>
<name>A0A161TTP1_BACCE</name>
<sequence length="143" mass="16591">MKKLLLFSVVIISAFFVISVIQKGNMSKKIQESKLQDGNYYKNSISIEKLKADLINNKNHVIYFYKEGCQYCEQVSPIIVPMTKDKNISMKVVNLGEYPIGEWDNFEIEAVPTIVEYRNGKESNRIEGAHDELSYKDWFNKVK</sequence>
<dbReference type="RefSeq" id="WP_063261754.1">
    <property type="nucleotide sequence ID" value="NZ_LJKE01000060.1"/>
</dbReference>
<accession>A0A161TTP1</accession>
<protein>
    <submittedName>
        <fullName evidence="2">Thioredoxin</fullName>
    </submittedName>
</protein>
<dbReference type="Proteomes" id="UP000076482">
    <property type="component" value="Unassembled WGS sequence"/>
</dbReference>
<dbReference type="Pfam" id="PF00085">
    <property type="entry name" value="Thioredoxin"/>
    <property type="match status" value="1"/>
</dbReference>
<dbReference type="InterPro" id="IPR013766">
    <property type="entry name" value="Thioredoxin_domain"/>
</dbReference>
<dbReference type="Gene3D" id="3.40.30.10">
    <property type="entry name" value="Glutaredoxin"/>
    <property type="match status" value="1"/>
</dbReference>
<dbReference type="CDD" id="cd02947">
    <property type="entry name" value="TRX_family"/>
    <property type="match status" value="1"/>
</dbReference>
<dbReference type="InterPro" id="IPR036249">
    <property type="entry name" value="Thioredoxin-like_sf"/>
</dbReference>
<organism evidence="2 3">
    <name type="scientific">Bacillus cereus</name>
    <dbReference type="NCBI Taxonomy" id="1396"/>
    <lineage>
        <taxon>Bacteria</taxon>
        <taxon>Bacillati</taxon>
        <taxon>Bacillota</taxon>
        <taxon>Bacilli</taxon>
        <taxon>Bacillales</taxon>
        <taxon>Bacillaceae</taxon>
        <taxon>Bacillus</taxon>
        <taxon>Bacillus cereus group</taxon>
    </lineage>
</organism>
<proteinExistence type="predicted"/>
<dbReference type="EMBL" id="LJKE01000060">
    <property type="protein sequence ID" value="KZD62900.1"/>
    <property type="molecule type" value="Genomic_DNA"/>
</dbReference>
<evidence type="ECO:0000313" key="2">
    <source>
        <dbReference type="EMBL" id="KZD62900.1"/>
    </source>
</evidence>
<evidence type="ECO:0000259" key="1">
    <source>
        <dbReference type="Pfam" id="PF00085"/>
    </source>
</evidence>
<dbReference type="PATRIC" id="fig|1396.535.peg.3707"/>
<comment type="caution">
    <text evidence="2">The sequence shown here is derived from an EMBL/GenBank/DDBJ whole genome shotgun (WGS) entry which is preliminary data.</text>
</comment>
<dbReference type="SUPFAM" id="SSF52833">
    <property type="entry name" value="Thioredoxin-like"/>
    <property type="match status" value="1"/>
</dbReference>
<gene>
    <name evidence="2" type="ORF">B4088_3509</name>
</gene>
<evidence type="ECO:0000313" key="3">
    <source>
        <dbReference type="Proteomes" id="UP000076482"/>
    </source>
</evidence>
<feature type="domain" description="Thioredoxin" evidence="1">
    <location>
        <begin position="50"/>
        <end position="134"/>
    </location>
</feature>